<name>A0ACB8T6D3_9AGAM</name>
<accession>A0ACB8T6D3</accession>
<reference evidence="1" key="1">
    <citation type="submission" date="2021-03" db="EMBL/GenBank/DDBJ databases">
        <authorList>
            <consortium name="DOE Joint Genome Institute"/>
            <person name="Ahrendt S."/>
            <person name="Looney B.P."/>
            <person name="Miyauchi S."/>
            <person name="Morin E."/>
            <person name="Drula E."/>
            <person name="Courty P.E."/>
            <person name="Chicoki N."/>
            <person name="Fauchery L."/>
            <person name="Kohler A."/>
            <person name="Kuo A."/>
            <person name="Labutti K."/>
            <person name="Pangilinan J."/>
            <person name="Lipzen A."/>
            <person name="Riley R."/>
            <person name="Andreopoulos W."/>
            <person name="He G."/>
            <person name="Johnson J."/>
            <person name="Barry K.W."/>
            <person name="Grigoriev I.V."/>
            <person name="Nagy L."/>
            <person name="Hibbett D."/>
            <person name="Henrissat B."/>
            <person name="Matheny P.B."/>
            <person name="Labbe J."/>
            <person name="Martin F."/>
        </authorList>
    </citation>
    <scope>NUCLEOTIDE SEQUENCE</scope>
    <source>
        <strain evidence="1">HHB10654</strain>
    </source>
</reference>
<sequence length="97" mass="10911">MHLMMVHPGQIYVAWLLRLPSCWHAITYRVLGLLHGVQLRLSIYLLCWRACLSCCFVTSPSARSVATDLLDIWTAAGIIDNMRSTMIYPSVGLDISC</sequence>
<evidence type="ECO:0000313" key="2">
    <source>
        <dbReference type="Proteomes" id="UP000814140"/>
    </source>
</evidence>
<protein>
    <submittedName>
        <fullName evidence="1">Uncharacterized protein</fullName>
    </submittedName>
</protein>
<organism evidence="1 2">
    <name type="scientific">Artomyces pyxidatus</name>
    <dbReference type="NCBI Taxonomy" id="48021"/>
    <lineage>
        <taxon>Eukaryota</taxon>
        <taxon>Fungi</taxon>
        <taxon>Dikarya</taxon>
        <taxon>Basidiomycota</taxon>
        <taxon>Agaricomycotina</taxon>
        <taxon>Agaricomycetes</taxon>
        <taxon>Russulales</taxon>
        <taxon>Auriscalpiaceae</taxon>
        <taxon>Artomyces</taxon>
    </lineage>
</organism>
<reference evidence="1" key="2">
    <citation type="journal article" date="2022" name="New Phytol.">
        <title>Evolutionary transition to the ectomycorrhizal habit in the genomes of a hyperdiverse lineage of mushroom-forming fungi.</title>
        <authorList>
            <person name="Looney B."/>
            <person name="Miyauchi S."/>
            <person name="Morin E."/>
            <person name="Drula E."/>
            <person name="Courty P.E."/>
            <person name="Kohler A."/>
            <person name="Kuo A."/>
            <person name="LaButti K."/>
            <person name="Pangilinan J."/>
            <person name="Lipzen A."/>
            <person name="Riley R."/>
            <person name="Andreopoulos W."/>
            <person name="He G."/>
            <person name="Johnson J."/>
            <person name="Nolan M."/>
            <person name="Tritt A."/>
            <person name="Barry K.W."/>
            <person name="Grigoriev I.V."/>
            <person name="Nagy L.G."/>
            <person name="Hibbett D."/>
            <person name="Henrissat B."/>
            <person name="Matheny P.B."/>
            <person name="Labbe J."/>
            <person name="Martin F.M."/>
        </authorList>
    </citation>
    <scope>NUCLEOTIDE SEQUENCE</scope>
    <source>
        <strain evidence="1">HHB10654</strain>
    </source>
</reference>
<evidence type="ECO:0000313" key="1">
    <source>
        <dbReference type="EMBL" id="KAI0063691.1"/>
    </source>
</evidence>
<keyword evidence="2" id="KW-1185">Reference proteome</keyword>
<dbReference type="Proteomes" id="UP000814140">
    <property type="component" value="Unassembled WGS sequence"/>
</dbReference>
<comment type="caution">
    <text evidence="1">The sequence shown here is derived from an EMBL/GenBank/DDBJ whole genome shotgun (WGS) entry which is preliminary data.</text>
</comment>
<dbReference type="EMBL" id="MU277202">
    <property type="protein sequence ID" value="KAI0063691.1"/>
    <property type="molecule type" value="Genomic_DNA"/>
</dbReference>
<gene>
    <name evidence="1" type="ORF">BV25DRAFT_405897</name>
</gene>
<proteinExistence type="predicted"/>